<dbReference type="EMBL" id="CP127247">
    <property type="protein sequence ID" value="WIY27586.1"/>
    <property type="molecule type" value="Genomic_DNA"/>
</dbReference>
<dbReference type="Proteomes" id="UP001238334">
    <property type="component" value="Chromosome"/>
</dbReference>
<accession>A0A9Y2P3E7</accession>
<gene>
    <name evidence="1" type="ORF">QPJ95_11265</name>
</gene>
<dbReference type="SUPFAM" id="SSF51316">
    <property type="entry name" value="Mss4-like"/>
    <property type="match status" value="1"/>
</dbReference>
<dbReference type="InterPro" id="IPR011057">
    <property type="entry name" value="Mss4-like_sf"/>
</dbReference>
<evidence type="ECO:0000313" key="2">
    <source>
        <dbReference type="Proteomes" id="UP001238334"/>
    </source>
</evidence>
<evidence type="ECO:0000313" key="1">
    <source>
        <dbReference type="EMBL" id="WIY27586.1"/>
    </source>
</evidence>
<name>A0A9Y2P3E7_9RHOB</name>
<organism evidence="1 2">
    <name type="scientific">Parasedimentitalea psychrophila</name>
    <dbReference type="NCBI Taxonomy" id="2997337"/>
    <lineage>
        <taxon>Bacteria</taxon>
        <taxon>Pseudomonadati</taxon>
        <taxon>Pseudomonadota</taxon>
        <taxon>Alphaproteobacteria</taxon>
        <taxon>Rhodobacterales</taxon>
        <taxon>Paracoccaceae</taxon>
        <taxon>Parasedimentitalea</taxon>
    </lineage>
</organism>
<proteinExistence type="predicted"/>
<dbReference type="AlphaFoldDB" id="A0A9Y2P3E7"/>
<dbReference type="KEGG" id="ppso:QPJ95_11265"/>
<protein>
    <submittedName>
        <fullName evidence="1">Aldehyde-activating protein</fullName>
    </submittedName>
</protein>
<dbReference type="RefSeq" id="WP_286018277.1">
    <property type="nucleotide sequence ID" value="NZ_CP127247.1"/>
</dbReference>
<sequence>MFPRDSFSCTGELITGGLGSSRRTHYFCKSCLNFVYSQIAAADQRINLRTSVLNDATSFKPFVELMTDEKMSWADVPAVHSFCRYPETLEELQALMDNYSIACLR</sequence>
<keyword evidence="2" id="KW-1185">Reference proteome</keyword>
<reference evidence="1 2" key="1">
    <citation type="submission" date="2023-06" db="EMBL/GenBank/DDBJ databases">
        <title>Parasedimentitalea psychrophila sp. nov., a psychrophilic bacterium isolated from deep-sea sediment.</title>
        <authorList>
            <person name="Li A."/>
        </authorList>
    </citation>
    <scope>NUCLEOTIDE SEQUENCE [LARGE SCALE GENOMIC DNA]</scope>
    <source>
        <strain evidence="1 2">QS115</strain>
    </source>
</reference>